<proteinExistence type="predicted"/>
<accession>A0AC34QCJ2</accession>
<dbReference type="Proteomes" id="UP000887576">
    <property type="component" value="Unplaced"/>
</dbReference>
<dbReference type="WBParaSite" id="JU765_v2.g15104.t1">
    <property type="protein sequence ID" value="JU765_v2.g15104.t1"/>
    <property type="gene ID" value="JU765_v2.g15104"/>
</dbReference>
<evidence type="ECO:0000313" key="2">
    <source>
        <dbReference type="WBParaSite" id="JU765_v2.g15104.t1"/>
    </source>
</evidence>
<organism evidence="1 2">
    <name type="scientific">Panagrolaimus sp. JU765</name>
    <dbReference type="NCBI Taxonomy" id="591449"/>
    <lineage>
        <taxon>Eukaryota</taxon>
        <taxon>Metazoa</taxon>
        <taxon>Ecdysozoa</taxon>
        <taxon>Nematoda</taxon>
        <taxon>Chromadorea</taxon>
        <taxon>Rhabditida</taxon>
        <taxon>Tylenchina</taxon>
        <taxon>Panagrolaimomorpha</taxon>
        <taxon>Panagrolaimoidea</taxon>
        <taxon>Panagrolaimidae</taxon>
        <taxon>Panagrolaimus</taxon>
    </lineage>
</organism>
<sequence length="90" mass="10534">MNKLFFFGVLLIIFVVSTASIIRPHKQWKLKYPFDWLPISNDEQVFYEDLFNAVDDKFTTTQDFGKKPPTLSKIPIFETFGMKPQKNSAK</sequence>
<reference evidence="2" key="1">
    <citation type="submission" date="2022-11" db="UniProtKB">
        <authorList>
            <consortium name="WormBaseParasite"/>
        </authorList>
    </citation>
    <scope>IDENTIFICATION</scope>
</reference>
<name>A0AC34QCJ2_9BILA</name>
<evidence type="ECO:0000313" key="1">
    <source>
        <dbReference type="Proteomes" id="UP000887576"/>
    </source>
</evidence>
<protein>
    <submittedName>
        <fullName evidence="2">Uncharacterized protein</fullName>
    </submittedName>
</protein>